<evidence type="ECO:0000256" key="3">
    <source>
        <dbReference type="ARBA" id="ARBA00008989"/>
    </source>
</evidence>
<feature type="binding site" evidence="10">
    <location>
        <begin position="208"/>
        <end position="210"/>
    </location>
    <ligand>
        <name>substrate</name>
    </ligand>
</feature>
<dbReference type="NCBIfam" id="TIGR00330">
    <property type="entry name" value="glpX"/>
    <property type="match status" value="1"/>
</dbReference>
<dbReference type="Proteomes" id="UP000323454">
    <property type="component" value="Unassembled WGS sequence"/>
</dbReference>
<dbReference type="PANTHER" id="PTHR30447:SF0">
    <property type="entry name" value="FRUCTOSE-1,6-BISPHOSPHATASE 1 CLASS 2-RELATED"/>
    <property type="match status" value="1"/>
</dbReference>
<keyword evidence="7 8" id="KW-0119">Carbohydrate metabolism</keyword>
<keyword evidence="5 12" id="KW-0378">Hydrolase</keyword>
<feature type="binding site" evidence="9">
    <location>
        <position position="54"/>
    </location>
    <ligand>
        <name>Mn(2+)</name>
        <dbReference type="ChEBI" id="CHEBI:29035"/>
        <label>1</label>
    </ligand>
</feature>
<dbReference type="UniPathway" id="UPA00138"/>
<feature type="binding site" evidence="9">
    <location>
        <position position="109"/>
    </location>
    <ligand>
        <name>Mn(2+)</name>
        <dbReference type="ChEBI" id="CHEBI:29035"/>
        <label>2</label>
    </ligand>
</feature>
<keyword evidence="13" id="KW-1185">Reference proteome</keyword>
<comment type="pathway">
    <text evidence="2">Carbohydrate biosynthesis; gluconeogenesis.</text>
</comment>
<dbReference type="InterPro" id="IPR004464">
    <property type="entry name" value="FBPase_class-2/SBPase"/>
</dbReference>
<evidence type="ECO:0000256" key="9">
    <source>
        <dbReference type="PIRSR" id="PIRSR004532-1"/>
    </source>
</evidence>
<dbReference type="GO" id="GO:0030388">
    <property type="term" value="P:fructose 1,6-bisphosphate metabolic process"/>
    <property type="evidence" value="ECO:0007669"/>
    <property type="project" value="TreeGrafter"/>
</dbReference>
<evidence type="ECO:0000256" key="1">
    <source>
        <dbReference type="ARBA" id="ARBA00001273"/>
    </source>
</evidence>
<feature type="binding site" evidence="9">
    <location>
        <position position="78"/>
    </location>
    <ligand>
        <name>Mn(2+)</name>
        <dbReference type="ChEBI" id="CHEBI:29035"/>
        <label>1</label>
    </ligand>
</feature>
<evidence type="ECO:0000256" key="5">
    <source>
        <dbReference type="ARBA" id="ARBA00022801"/>
    </source>
</evidence>
<feature type="binding site" evidence="10">
    <location>
        <begin position="186"/>
        <end position="188"/>
    </location>
    <ligand>
        <name>substrate</name>
    </ligand>
</feature>
<feature type="binding site" evidence="10">
    <location>
        <position position="232"/>
    </location>
    <ligand>
        <name>substrate</name>
    </ligand>
</feature>
<dbReference type="AlphaFoldDB" id="A0A5B2XL02"/>
<feature type="binding site" evidence="9">
    <location>
        <position position="106"/>
    </location>
    <ligand>
        <name>Mn(2+)</name>
        <dbReference type="ChEBI" id="CHEBI:29035"/>
        <label>2</label>
    </ligand>
</feature>
<sequence length="358" mass="37553">MSTSSSSSEARSTGAERRREAPDRNLALELVRVTEAAAMAAGRWVGRGDKIGGDGAAVDAMRKLIGTVSMRGVVVIGEGEKDDAPMLYNGEQVGNGDGPDCDVAVDPIDGTTLMAKGMPNALAVLAVAERGAMFDPSAVFYMEKLAVGPEAADVIDLTAPIAENIRRVAKAKHSGVSDVTVCILDRPRHEQLVADVREAGARIHFVSDGDVAGAISAARPGTGVDLLVGIGGTPEGIIAAAALKCMGGAIQGRLWPKDADERQKALDAGHDLDRVLDTNDLVGGDNVFFCATGVTDGDLVRGVHYRAGGCTTQSIVMRSKSGTVRMIDGFHRLTKLREYASVDFDRFSEDENALPPLP</sequence>
<evidence type="ECO:0000256" key="2">
    <source>
        <dbReference type="ARBA" id="ARBA00004742"/>
    </source>
</evidence>
<keyword evidence="4 9" id="KW-0479">Metal-binding</keyword>
<comment type="catalytic activity">
    <reaction evidence="1">
        <text>beta-D-fructose 1,6-bisphosphate + H2O = beta-D-fructose 6-phosphate + phosphate</text>
        <dbReference type="Rhea" id="RHEA:11064"/>
        <dbReference type="ChEBI" id="CHEBI:15377"/>
        <dbReference type="ChEBI" id="CHEBI:32966"/>
        <dbReference type="ChEBI" id="CHEBI:43474"/>
        <dbReference type="ChEBI" id="CHEBI:57634"/>
        <dbReference type="EC" id="3.1.3.11"/>
    </reaction>
</comment>
<evidence type="ECO:0000256" key="7">
    <source>
        <dbReference type="ARBA" id="ARBA00023277"/>
    </source>
</evidence>
<gene>
    <name evidence="12" type="primary">glpX</name>
    <name evidence="12" type="ORF">F0L68_08345</name>
</gene>
<dbReference type="Gene3D" id="3.40.190.90">
    <property type="match status" value="1"/>
</dbReference>
<feature type="compositionally biased region" description="Low complexity" evidence="11">
    <location>
        <begin position="1"/>
        <end position="13"/>
    </location>
</feature>
<dbReference type="Pfam" id="PF03320">
    <property type="entry name" value="FBPase_glpX"/>
    <property type="match status" value="1"/>
</dbReference>
<feature type="binding site" evidence="9">
    <location>
        <position position="235"/>
    </location>
    <ligand>
        <name>Mn(2+)</name>
        <dbReference type="ChEBI" id="CHEBI:29035"/>
        <label>2</label>
    </ligand>
</feature>
<feature type="binding site" evidence="10">
    <location>
        <position position="141"/>
    </location>
    <ligand>
        <name>substrate</name>
    </ligand>
</feature>
<dbReference type="EMBL" id="VUOB01000013">
    <property type="protein sequence ID" value="KAA2263996.1"/>
    <property type="molecule type" value="Genomic_DNA"/>
</dbReference>
<evidence type="ECO:0000256" key="11">
    <source>
        <dbReference type="SAM" id="MobiDB-lite"/>
    </source>
</evidence>
<reference evidence="12 13" key="2">
    <citation type="submission" date="2019-09" db="EMBL/GenBank/DDBJ databases">
        <authorList>
            <person name="Jin C."/>
        </authorList>
    </citation>
    <scope>NUCLEOTIDE SEQUENCE [LARGE SCALE GENOMIC DNA]</scope>
    <source>
        <strain evidence="12 13">AN110305</strain>
    </source>
</reference>
<comment type="cofactor">
    <cofactor evidence="9">
        <name>Mn(2+)</name>
        <dbReference type="ChEBI" id="CHEBI:29035"/>
    </cofactor>
</comment>
<dbReference type="GO" id="GO:0046872">
    <property type="term" value="F:metal ion binding"/>
    <property type="evidence" value="ECO:0007669"/>
    <property type="project" value="UniProtKB-KW"/>
</dbReference>
<dbReference type="GO" id="GO:0006071">
    <property type="term" value="P:glycerol metabolic process"/>
    <property type="evidence" value="ECO:0007669"/>
    <property type="project" value="InterPro"/>
</dbReference>
<protein>
    <recommendedName>
        <fullName evidence="8">Fructose-1,6-bisphosphatase</fullName>
    </recommendedName>
</protein>
<dbReference type="GO" id="GO:0006094">
    <property type="term" value="P:gluconeogenesis"/>
    <property type="evidence" value="ECO:0007669"/>
    <property type="project" value="UniProtKB-UniPathway"/>
</dbReference>
<comment type="similarity">
    <text evidence="3 8">Belongs to the FBPase class 2 family.</text>
</comment>
<dbReference type="RefSeq" id="WP_149848903.1">
    <property type="nucleotide sequence ID" value="NZ_VUOB01000013.1"/>
</dbReference>
<accession>A0A5B2XL02</accession>
<dbReference type="OrthoDB" id="9779353at2"/>
<dbReference type="SUPFAM" id="SSF56655">
    <property type="entry name" value="Carbohydrate phosphatase"/>
    <property type="match status" value="1"/>
</dbReference>
<organism evidence="12 13">
    <name type="scientific">Solihabitans fulvus</name>
    <dbReference type="NCBI Taxonomy" id="1892852"/>
    <lineage>
        <taxon>Bacteria</taxon>
        <taxon>Bacillati</taxon>
        <taxon>Actinomycetota</taxon>
        <taxon>Actinomycetes</taxon>
        <taxon>Pseudonocardiales</taxon>
        <taxon>Pseudonocardiaceae</taxon>
        <taxon>Solihabitans</taxon>
    </lineage>
</organism>
<feature type="binding site" evidence="10">
    <location>
        <begin position="109"/>
        <end position="111"/>
    </location>
    <ligand>
        <name>substrate</name>
    </ligand>
</feature>
<dbReference type="Gene3D" id="3.30.540.10">
    <property type="entry name" value="Fructose-1,6-Bisphosphatase, subunit A, domain 1"/>
    <property type="match status" value="1"/>
</dbReference>
<comment type="caution">
    <text evidence="12">The sequence shown here is derived from an EMBL/GenBank/DDBJ whole genome shotgun (WGS) entry which is preliminary data.</text>
</comment>
<feature type="compositionally biased region" description="Basic and acidic residues" evidence="11">
    <location>
        <begin position="14"/>
        <end position="23"/>
    </location>
</feature>
<evidence type="ECO:0000256" key="6">
    <source>
        <dbReference type="ARBA" id="ARBA00023211"/>
    </source>
</evidence>
<evidence type="ECO:0000313" key="13">
    <source>
        <dbReference type="Proteomes" id="UP000323454"/>
    </source>
</evidence>
<dbReference type="GO" id="GO:0005829">
    <property type="term" value="C:cytosol"/>
    <property type="evidence" value="ECO:0007669"/>
    <property type="project" value="TreeGrafter"/>
</dbReference>
<dbReference type="PIRSF" id="PIRSF004532">
    <property type="entry name" value="GlpX"/>
    <property type="match status" value="1"/>
</dbReference>
<keyword evidence="6 9" id="KW-0464">Manganese</keyword>
<evidence type="ECO:0000256" key="10">
    <source>
        <dbReference type="PIRSR" id="PIRSR004532-2"/>
    </source>
</evidence>
<dbReference type="PANTHER" id="PTHR30447">
    <property type="entry name" value="FRUCTOSE-1,6-BISPHOSPHATASE CLASS 2"/>
    <property type="match status" value="1"/>
</dbReference>
<dbReference type="GO" id="GO:0042132">
    <property type="term" value="F:fructose 1,6-bisphosphate 1-phosphatase activity"/>
    <property type="evidence" value="ECO:0007669"/>
    <property type="project" value="UniProtKB-EC"/>
</dbReference>
<dbReference type="FunFam" id="3.40.190.90:FF:000001">
    <property type="entry name" value="Fructose-1,6-bisphosphatase"/>
    <property type="match status" value="1"/>
</dbReference>
<name>A0A5B2XL02_9PSEU</name>
<reference evidence="12 13" key="1">
    <citation type="submission" date="2019-09" db="EMBL/GenBank/DDBJ databases">
        <title>Goodfellowia gen. nov., a new genus of the Pseudonocardineae related to Actinoalloteichus, containing Goodfellowia coeruleoviolacea gen. nov., comb. nov. gen. nov., comb. nov.</title>
        <authorList>
            <person name="Labeda D."/>
        </authorList>
    </citation>
    <scope>NUCLEOTIDE SEQUENCE [LARGE SCALE GENOMIC DNA]</scope>
    <source>
        <strain evidence="12 13">AN110305</strain>
    </source>
</reference>
<feature type="region of interest" description="Disordered" evidence="11">
    <location>
        <begin position="1"/>
        <end position="23"/>
    </location>
</feature>
<evidence type="ECO:0000256" key="4">
    <source>
        <dbReference type="ARBA" id="ARBA00022723"/>
    </source>
</evidence>
<evidence type="ECO:0000256" key="8">
    <source>
        <dbReference type="PIRNR" id="PIRNR004532"/>
    </source>
</evidence>
<evidence type="ECO:0000313" key="12">
    <source>
        <dbReference type="EMBL" id="KAA2263996.1"/>
    </source>
</evidence>
<dbReference type="CDD" id="cd01516">
    <property type="entry name" value="FBPase_glpX"/>
    <property type="match status" value="1"/>
</dbReference>
<proteinExistence type="inferred from homology"/>